<dbReference type="AlphaFoldDB" id="A0A7G9QH90"/>
<accession>A0A7G9QH90</accession>
<evidence type="ECO:0000313" key="2">
    <source>
        <dbReference type="Proteomes" id="UP000515806"/>
    </source>
</evidence>
<dbReference type="Gene3D" id="2.60.120.10">
    <property type="entry name" value="Jelly Rolls"/>
    <property type="match status" value="1"/>
</dbReference>
<organism evidence="1 2">
    <name type="scientific">Pedobacter roseus</name>
    <dbReference type="NCBI Taxonomy" id="336820"/>
    <lineage>
        <taxon>Bacteria</taxon>
        <taxon>Pseudomonadati</taxon>
        <taxon>Bacteroidota</taxon>
        <taxon>Sphingobacteriia</taxon>
        <taxon>Sphingobacteriales</taxon>
        <taxon>Sphingobacteriaceae</taxon>
        <taxon>Pedobacter</taxon>
    </lineage>
</organism>
<dbReference type="SUPFAM" id="SSF51206">
    <property type="entry name" value="cAMP-binding domain-like"/>
    <property type="match status" value="1"/>
</dbReference>
<sequence>MKRLIEKLQSLQNANVNLVSQIAEMFVPKFFNKGLLLSTPDHSYPELYFIEDGLARGYFIHEGQENTSWILEHGFILPTTSFFSFSQSIEYINFLKDSSGYALNLIQWNEHAKVNPKFSLILLEIYEENIQNVKQREQMLRIRHAETRFLHFRNLHPELINLPIHKILASLLAIESKYLFKIKRKYRKQ</sequence>
<protein>
    <submittedName>
        <fullName evidence="1">Crp/Fnr family transcriptional regulator</fullName>
    </submittedName>
</protein>
<dbReference type="InterPro" id="IPR014710">
    <property type="entry name" value="RmlC-like_jellyroll"/>
</dbReference>
<dbReference type="Proteomes" id="UP000515806">
    <property type="component" value="Chromosome"/>
</dbReference>
<gene>
    <name evidence="1" type="ORF">H9L23_00935</name>
</gene>
<evidence type="ECO:0000313" key="1">
    <source>
        <dbReference type="EMBL" id="QNN42715.1"/>
    </source>
</evidence>
<keyword evidence="2" id="KW-1185">Reference proteome</keyword>
<dbReference type="RefSeq" id="WP_187593187.1">
    <property type="nucleotide sequence ID" value="NZ_CP060723.1"/>
</dbReference>
<name>A0A7G9QH90_9SPHI</name>
<proteinExistence type="predicted"/>
<dbReference type="EMBL" id="CP060723">
    <property type="protein sequence ID" value="QNN42715.1"/>
    <property type="molecule type" value="Genomic_DNA"/>
</dbReference>
<dbReference type="InterPro" id="IPR018490">
    <property type="entry name" value="cNMP-bd_dom_sf"/>
</dbReference>
<dbReference type="KEGG" id="proe:H9L23_00935"/>
<reference evidence="1 2" key="1">
    <citation type="submission" date="2020-08" db="EMBL/GenBank/DDBJ databases">
        <title>Genome sequence of Pedobacter roseus KACC 11594T.</title>
        <authorList>
            <person name="Hyun D.-W."/>
            <person name="Bae J.-W."/>
        </authorList>
    </citation>
    <scope>NUCLEOTIDE SEQUENCE [LARGE SCALE GENOMIC DNA]</scope>
    <source>
        <strain evidence="1 2">KACC 11594</strain>
    </source>
</reference>